<dbReference type="AlphaFoldDB" id="A0A1X7T0W2"/>
<protein>
    <submittedName>
        <fullName evidence="1">Uncharacterized protein</fullName>
    </submittedName>
</protein>
<dbReference type="EnsemblMetazoa" id="Aqu2.1.08072_001">
    <property type="protein sequence ID" value="Aqu2.1.08072_001"/>
    <property type="gene ID" value="Aqu2.1.08072"/>
</dbReference>
<evidence type="ECO:0000313" key="1">
    <source>
        <dbReference type="EnsemblMetazoa" id="Aqu2.1.08072_001"/>
    </source>
</evidence>
<sequence length="138" mass="15444">MEVSEQTYRFLKTICICSMSNDLRKRTRGAYKLPRVEATRTPRVDQVIKTLASQSAKMADRELARLQTFVLDSLAPVSSLIEMLSQPEDESHRLSIEKVRTAVSTAAELIGNASAHISRLRREMVSSINKSLLPLVKG</sequence>
<proteinExistence type="predicted"/>
<dbReference type="InParanoid" id="A0A1X7T0W2"/>
<organism evidence="1">
    <name type="scientific">Amphimedon queenslandica</name>
    <name type="common">Sponge</name>
    <dbReference type="NCBI Taxonomy" id="400682"/>
    <lineage>
        <taxon>Eukaryota</taxon>
        <taxon>Metazoa</taxon>
        <taxon>Porifera</taxon>
        <taxon>Demospongiae</taxon>
        <taxon>Heteroscleromorpha</taxon>
        <taxon>Haplosclerida</taxon>
        <taxon>Niphatidae</taxon>
        <taxon>Amphimedon</taxon>
    </lineage>
</organism>
<reference evidence="1" key="1">
    <citation type="submission" date="2017-05" db="UniProtKB">
        <authorList>
            <consortium name="EnsemblMetazoa"/>
        </authorList>
    </citation>
    <scope>IDENTIFICATION</scope>
</reference>
<name>A0A1X7T0W2_AMPQE</name>
<accession>A0A1X7T0W2</accession>